<feature type="compositionally biased region" description="Acidic residues" evidence="1">
    <location>
        <begin position="759"/>
        <end position="769"/>
    </location>
</feature>
<feature type="compositionally biased region" description="Pro residues" evidence="1">
    <location>
        <begin position="56"/>
        <end position="88"/>
    </location>
</feature>
<feature type="compositionally biased region" description="Polar residues" evidence="1">
    <location>
        <begin position="156"/>
        <end position="172"/>
    </location>
</feature>
<sequence length="769" mass="86670">MDPNEASGTPPPPSRHGMRKKNERWVWRRKDKGQTLDSEKEERSSSKPAVAEPSSSQPPPQSSSSPPPPPSHSNAPPLPSSSRPPLPPILRQREVLLKKPAQSNEQSSPAPKGPTIDYIAPIPPPRPPQQSLWRRRQASLQLRTSSSPSFAPPSSRQKPPQSMLQQWLSELPQSDLDIDPPPPPSPQSSSPSSQPRSPSLSLPEPPSPSLSVPVRPTPSVSQPPPEQQQRPQNNDNIESSASRRWRPNSCLNMICCDRYRRLMTAYNYHRLHVHLHSTRMYWCEVYRRVQVYDHTRRMNYYHYQMVRHHVNHTMRITNLFRSMLVTRPTLVYNTHQGGYQVKMPPKDNKGKGPSDSGRKLRRPRVVVCQSPHSVTCPPPQSQVHHMSMDSTMPFTPLLSSQSPLQFPSGSTCFISPSGAPPGLPFQQSQVPSSFQQTQVPSSFQQTQVPSFQQTQVPSFQQTQVPSSFQHSFPFPTQMPSFVQQPGGSSTPLLTQMPPSVQQPGGSTSSRSTQTGRTPTSHTESDDDDLGGDDDQIDGRDLRGDDDLSEIYTIDGRFWIWPEGNSEVSDKEEWFKQFQAKYVWDPLNHNKAKRLGRQSLMTELVKETRTKKSGGFTDERTKKALEDYQALLVEFLTHNPQYTPPPEKPVHPDVDFYIWSQVVGGKGPNGCFFGGGNLLELVRQLARRESEDREAALKAQMDAQMDARMEAMRGEHNRQIEAMAKRQADMEEQMRQFMQAFGRNPNSGGQNNNHPNNDDFLPDISDDDSA</sequence>
<feature type="compositionally biased region" description="Low complexity" evidence="1">
    <location>
        <begin position="145"/>
        <end position="155"/>
    </location>
</feature>
<name>A0AAV0YQ99_VICFA</name>
<dbReference type="Proteomes" id="UP001157006">
    <property type="component" value="Chromosome 1L"/>
</dbReference>
<feature type="region of interest" description="Disordered" evidence="1">
    <location>
        <begin position="738"/>
        <end position="769"/>
    </location>
</feature>
<feature type="compositionally biased region" description="Acidic residues" evidence="1">
    <location>
        <begin position="524"/>
        <end position="535"/>
    </location>
</feature>
<feature type="compositionally biased region" description="Low complexity" evidence="1">
    <location>
        <begin position="501"/>
        <end position="520"/>
    </location>
</feature>
<feature type="compositionally biased region" description="Low complexity" evidence="1">
    <location>
        <begin position="425"/>
        <end position="469"/>
    </location>
</feature>
<keyword evidence="3" id="KW-1185">Reference proteome</keyword>
<evidence type="ECO:0000313" key="2">
    <source>
        <dbReference type="EMBL" id="CAI8588059.1"/>
    </source>
</evidence>
<gene>
    <name evidence="2" type="ORF">VFH_I329520</name>
</gene>
<feature type="region of interest" description="Disordered" evidence="1">
    <location>
        <begin position="409"/>
        <end position="545"/>
    </location>
</feature>
<reference evidence="2 3" key="1">
    <citation type="submission" date="2023-01" db="EMBL/GenBank/DDBJ databases">
        <authorList>
            <person name="Kreplak J."/>
        </authorList>
    </citation>
    <scope>NUCLEOTIDE SEQUENCE [LARGE SCALE GENOMIC DNA]</scope>
</reference>
<feature type="compositionally biased region" description="Low complexity" evidence="1">
    <location>
        <begin position="187"/>
        <end position="202"/>
    </location>
</feature>
<proteinExistence type="predicted"/>
<feature type="region of interest" description="Disordered" evidence="1">
    <location>
        <begin position="1"/>
        <end position="243"/>
    </location>
</feature>
<accession>A0AAV0YQ99</accession>
<protein>
    <submittedName>
        <fullName evidence="2">Uncharacterized protein</fullName>
    </submittedName>
</protein>
<organism evidence="2 3">
    <name type="scientific">Vicia faba</name>
    <name type="common">Broad bean</name>
    <name type="synonym">Faba vulgaris</name>
    <dbReference type="NCBI Taxonomy" id="3906"/>
    <lineage>
        <taxon>Eukaryota</taxon>
        <taxon>Viridiplantae</taxon>
        <taxon>Streptophyta</taxon>
        <taxon>Embryophyta</taxon>
        <taxon>Tracheophyta</taxon>
        <taxon>Spermatophyta</taxon>
        <taxon>Magnoliopsida</taxon>
        <taxon>eudicotyledons</taxon>
        <taxon>Gunneridae</taxon>
        <taxon>Pentapetalae</taxon>
        <taxon>rosids</taxon>
        <taxon>fabids</taxon>
        <taxon>Fabales</taxon>
        <taxon>Fabaceae</taxon>
        <taxon>Papilionoideae</taxon>
        <taxon>50 kb inversion clade</taxon>
        <taxon>NPAAA clade</taxon>
        <taxon>Hologalegina</taxon>
        <taxon>IRL clade</taxon>
        <taxon>Fabeae</taxon>
        <taxon>Vicia</taxon>
    </lineage>
</organism>
<feature type="compositionally biased region" description="Basic and acidic residues" evidence="1">
    <location>
        <begin position="23"/>
        <end position="45"/>
    </location>
</feature>
<evidence type="ECO:0000256" key="1">
    <source>
        <dbReference type="SAM" id="MobiDB-lite"/>
    </source>
</evidence>
<dbReference type="InterPro" id="IPR051425">
    <property type="entry name" value="Formin_Homology"/>
</dbReference>
<dbReference type="PANTHER" id="PTHR45725:SF3">
    <property type="entry name" value="DELPHILIN"/>
    <property type="match status" value="1"/>
</dbReference>
<feature type="compositionally biased region" description="Basic and acidic residues" evidence="1">
    <location>
        <begin position="536"/>
        <end position="545"/>
    </location>
</feature>
<feature type="region of interest" description="Disordered" evidence="1">
    <location>
        <begin position="337"/>
        <end position="362"/>
    </location>
</feature>
<feature type="compositionally biased region" description="Low complexity" evidence="1">
    <location>
        <begin position="209"/>
        <end position="220"/>
    </location>
</feature>
<evidence type="ECO:0000313" key="3">
    <source>
        <dbReference type="Proteomes" id="UP001157006"/>
    </source>
</evidence>
<feature type="compositionally biased region" description="Polar residues" evidence="1">
    <location>
        <begin position="233"/>
        <end position="242"/>
    </location>
</feature>
<feature type="compositionally biased region" description="Polar residues" evidence="1">
    <location>
        <begin position="477"/>
        <end position="499"/>
    </location>
</feature>
<feature type="compositionally biased region" description="Basic and acidic residues" evidence="1">
    <location>
        <begin position="344"/>
        <end position="358"/>
    </location>
</feature>
<dbReference type="PANTHER" id="PTHR45725">
    <property type="entry name" value="FORMIN HOMOLOGY 2 FAMILY MEMBER"/>
    <property type="match status" value="1"/>
</dbReference>
<dbReference type="AlphaFoldDB" id="A0AAV0YQ99"/>
<dbReference type="EMBL" id="OX451736">
    <property type="protein sequence ID" value="CAI8588059.1"/>
    <property type="molecule type" value="Genomic_DNA"/>
</dbReference>
<feature type="compositionally biased region" description="Low complexity" evidence="1">
    <location>
        <begin position="741"/>
        <end position="758"/>
    </location>
</feature>